<feature type="compositionally biased region" description="Basic and acidic residues" evidence="3">
    <location>
        <begin position="101"/>
        <end position="120"/>
    </location>
</feature>
<reference evidence="5 6" key="1">
    <citation type="submission" date="2020-08" db="EMBL/GenBank/DDBJ databases">
        <title>A Genomic Blueprint of the Chicken Gut Microbiome.</title>
        <authorList>
            <person name="Gilroy R."/>
            <person name="Ravi A."/>
            <person name="Getino M."/>
            <person name="Pursley I."/>
            <person name="Horton D.L."/>
            <person name="Alikhan N.-F."/>
            <person name="Baker D."/>
            <person name="Gharbi K."/>
            <person name="Hall N."/>
            <person name="Watson M."/>
            <person name="Adriaenssens E.M."/>
            <person name="Foster-Nyarko E."/>
            <person name="Jarju S."/>
            <person name="Secka A."/>
            <person name="Antonio M."/>
            <person name="Oren A."/>
            <person name="Chaudhuri R."/>
            <person name="La Ragione R.M."/>
            <person name="Hildebrand F."/>
            <person name="Pallen M.J."/>
        </authorList>
    </citation>
    <scope>NUCLEOTIDE SEQUENCE [LARGE SCALE GENOMIC DNA]</scope>
    <source>
        <strain evidence="5 6">Sa3CUN2</strain>
    </source>
</reference>
<dbReference type="Gene3D" id="1.10.530.10">
    <property type="match status" value="1"/>
</dbReference>
<sequence>MKDKVILGTVVMLVSLNTSLTGLASQVDEARNDAEVAVINQEEVSAQRLRSQGDEYTREFLIQFHNATQKYRQAFQLGIADQAAGQTHSFDNQVEQAAYQKGREQGKQWGKENDKQEEPQIKSGATSGHSLDQEKYPHRQPLPNQARFIARIAKHAQQVGKDFDLYPSIIIAQAALESNWGSSDLSLAPHHNLFGVKGHFGGQGTLKPTTEFINGQPRQVQDIFRSYASDIQSLRDYAETLQQPLYNQVHRSAVKNYREATRALVGRYATDPNYDKKLNQIIESYQLTRYDELKKDGSESGLTRGYQQLGLPPKKHVKASSHRTVSEHKKISPVISVIGGAASAGMLTGLKKILIS</sequence>
<dbReference type="PANTHER" id="PTHR33308:SF9">
    <property type="entry name" value="PEPTIDOGLYCAN HYDROLASE FLGJ"/>
    <property type="match status" value="1"/>
</dbReference>
<dbReference type="InterPro" id="IPR002901">
    <property type="entry name" value="MGlyc_endo_b_GlcNAc-like_dom"/>
</dbReference>
<evidence type="ECO:0000313" key="5">
    <source>
        <dbReference type="EMBL" id="MBD7895434.1"/>
    </source>
</evidence>
<dbReference type="InterPro" id="IPR051056">
    <property type="entry name" value="Glycosyl_Hydrolase_73"/>
</dbReference>
<keyword evidence="2 5" id="KW-0378">Hydrolase</keyword>
<evidence type="ECO:0000256" key="1">
    <source>
        <dbReference type="ARBA" id="ARBA00010266"/>
    </source>
</evidence>
<evidence type="ECO:0000259" key="4">
    <source>
        <dbReference type="SMART" id="SM00047"/>
    </source>
</evidence>
<dbReference type="Pfam" id="PF01832">
    <property type="entry name" value="Glucosaminidase"/>
    <property type="match status" value="1"/>
</dbReference>
<organism evidence="5 6">
    <name type="scientific">Limosilactobacillus avistercoris</name>
    <dbReference type="NCBI Taxonomy" id="2762243"/>
    <lineage>
        <taxon>Bacteria</taxon>
        <taxon>Bacillati</taxon>
        <taxon>Bacillota</taxon>
        <taxon>Bacilli</taxon>
        <taxon>Lactobacillales</taxon>
        <taxon>Lactobacillaceae</taxon>
        <taxon>Limosilactobacillus</taxon>
    </lineage>
</organism>
<dbReference type="Proteomes" id="UP000616837">
    <property type="component" value="Unassembled WGS sequence"/>
</dbReference>
<dbReference type="PANTHER" id="PTHR33308">
    <property type="entry name" value="PEPTIDOGLYCAN HYDROLASE FLGJ"/>
    <property type="match status" value="1"/>
</dbReference>
<dbReference type="Gene3D" id="4.10.80.30">
    <property type="entry name" value="DNA polymerase, domain 6"/>
    <property type="match status" value="1"/>
</dbReference>
<evidence type="ECO:0000256" key="2">
    <source>
        <dbReference type="ARBA" id="ARBA00022801"/>
    </source>
</evidence>
<dbReference type="SMART" id="SM00047">
    <property type="entry name" value="LYZ2"/>
    <property type="match status" value="1"/>
</dbReference>
<feature type="region of interest" description="Disordered" evidence="3">
    <location>
        <begin position="97"/>
        <end position="140"/>
    </location>
</feature>
<dbReference type="GO" id="GO:0016787">
    <property type="term" value="F:hydrolase activity"/>
    <property type="evidence" value="ECO:0007669"/>
    <property type="project" value="UniProtKB-KW"/>
</dbReference>
<evidence type="ECO:0000256" key="3">
    <source>
        <dbReference type="SAM" id="MobiDB-lite"/>
    </source>
</evidence>
<feature type="domain" description="Mannosyl-glycoprotein endo-beta-N-acetylglucosamidase-like" evidence="4">
    <location>
        <begin position="133"/>
        <end position="291"/>
    </location>
</feature>
<protein>
    <submittedName>
        <fullName evidence="5">Glycoside hydrolase family 73 protein</fullName>
    </submittedName>
</protein>
<keyword evidence="6" id="KW-1185">Reference proteome</keyword>
<gene>
    <name evidence="5" type="ORF">H9564_06980</name>
</gene>
<proteinExistence type="inferred from homology"/>
<dbReference type="EMBL" id="JACSQW010000018">
    <property type="protein sequence ID" value="MBD7895434.1"/>
    <property type="molecule type" value="Genomic_DNA"/>
</dbReference>
<dbReference type="PRINTS" id="PR01002">
    <property type="entry name" value="FLGFLGJ"/>
</dbReference>
<evidence type="ECO:0000313" key="6">
    <source>
        <dbReference type="Proteomes" id="UP000616837"/>
    </source>
</evidence>
<name>A0ABR8PDR7_9LACO</name>
<comment type="similarity">
    <text evidence="1">Belongs to the glycosyl hydrolase 73 family.</text>
</comment>
<accession>A0ABR8PDR7</accession>
<dbReference type="RefSeq" id="WP_191684787.1">
    <property type="nucleotide sequence ID" value="NZ_JACSQW010000018.1"/>
</dbReference>
<comment type="caution">
    <text evidence="5">The sequence shown here is derived from an EMBL/GenBank/DDBJ whole genome shotgun (WGS) entry which is preliminary data.</text>
</comment>